<proteinExistence type="predicted"/>
<sequence>MRSSLTASGPQPHKITNFPILTPPIFAHQTADTVTPLHQAVADLQSPLTILSFSQSPESSLVTSIFAHATDLCSYSDATYTRSLHFYNFNNMASCYIIRFSGVRIFQMVALQPFGSIQLIPSACILNYGQAIIEDLRAYKKQDDSILLFRPEEHGLRMTVGANRLCMPAPTIQQFVEAVKDIVLANRRWVMQYYVIY</sequence>
<organism evidence="1 2">
    <name type="scientific">Pistacia atlantica</name>
    <dbReference type="NCBI Taxonomy" id="434234"/>
    <lineage>
        <taxon>Eukaryota</taxon>
        <taxon>Viridiplantae</taxon>
        <taxon>Streptophyta</taxon>
        <taxon>Embryophyta</taxon>
        <taxon>Tracheophyta</taxon>
        <taxon>Spermatophyta</taxon>
        <taxon>Magnoliopsida</taxon>
        <taxon>eudicotyledons</taxon>
        <taxon>Gunneridae</taxon>
        <taxon>Pentapetalae</taxon>
        <taxon>rosids</taxon>
        <taxon>malvids</taxon>
        <taxon>Sapindales</taxon>
        <taxon>Anacardiaceae</taxon>
        <taxon>Pistacia</taxon>
    </lineage>
</organism>
<name>A0ACC1AIA8_9ROSI</name>
<accession>A0ACC1AIA8</accession>
<reference evidence="2" key="1">
    <citation type="journal article" date="2023" name="G3 (Bethesda)">
        <title>Genome assembly and association tests identify interacting loci associated with vigor, precocity, and sex in interspecific pistachio rootstocks.</title>
        <authorList>
            <person name="Palmer W."/>
            <person name="Jacygrad E."/>
            <person name="Sagayaradj S."/>
            <person name="Cavanaugh K."/>
            <person name="Han R."/>
            <person name="Bertier L."/>
            <person name="Beede B."/>
            <person name="Kafkas S."/>
            <person name="Golino D."/>
            <person name="Preece J."/>
            <person name="Michelmore R."/>
        </authorList>
    </citation>
    <scope>NUCLEOTIDE SEQUENCE [LARGE SCALE GENOMIC DNA]</scope>
</reference>
<evidence type="ECO:0000313" key="2">
    <source>
        <dbReference type="Proteomes" id="UP001164250"/>
    </source>
</evidence>
<evidence type="ECO:0000313" key="1">
    <source>
        <dbReference type="EMBL" id="KAJ0085966.1"/>
    </source>
</evidence>
<protein>
    <submittedName>
        <fullName evidence="1">Uncharacterized protein</fullName>
    </submittedName>
</protein>
<dbReference type="Proteomes" id="UP001164250">
    <property type="component" value="Chromosome 10"/>
</dbReference>
<gene>
    <name evidence="1" type="ORF">Patl1_08763</name>
</gene>
<keyword evidence="2" id="KW-1185">Reference proteome</keyword>
<comment type="caution">
    <text evidence="1">The sequence shown here is derived from an EMBL/GenBank/DDBJ whole genome shotgun (WGS) entry which is preliminary data.</text>
</comment>
<dbReference type="EMBL" id="CM047906">
    <property type="protein sequence ID" value="KAJ0085966.1"/>
    <property type="molecule type" value="Genomic_DNA"/>
</dbReference>